<evidence type="ECO:0000256" key="1">
    <source>
        <dbReference type="SAM" id="MobiDB-lite"/>
    </source>
</evidence>
<dbReference type="AlphaFoldDB" id="A0AAW2GQ68"/>
<reference evidence="2 3" key="1">
    <citation type="submission" date="2023-03" db="EMBL/GenBank/DDBJ databases">
        <title>High recombination rates correlate with genetic variation in Cardiocondyla obscurior ants.</title>
        <authorList>
            <person name="Errbii M."/>
        </authorList>
    </citation>
    <scope>NUCLEOTIDE SEQUENCE [LARGE SCALE GENOMIC DNA]</scope>
    <source>
        <strain evidence="2">Alpha-2009</strain>
        <tissue evidence="2">Whole body</tissue>
    </source>
</reference>
<feature type="region of interest" description="Disordered" evidence="1">
    <location>
        <begin position="1"/>
        <end position="40"/>
    </location>
</feature>
<sequence length="104" mass="12096">MDSSRRRRGPPEPFFSTSRRPPPPYPSSSRNRPLPAEAPPSVLAISPRVDVLLSHSHRVPFSPIKVDQLSAARRKRKRKRERYPPLPEIARDRFHFSRVTDVHR</sequence>
<accession>A0AAW2GQ68</accession>
<dbReference type="Proteomes" id="UP001430953">
    <property type="component" value="Unassembled WGS sequence"/>
</dbReference>
<gene>
    <name evidence="2" type="ORF">PUN28_004227</name>
</gene>
<evidence type="ECO:0000313" key="2">
    <source>
        <dbReference type="EMBL" id="KAL0129383.1"/>
    </source>
</evidence>
<proteinExistence type="predicted"/>
<keyword evidence="3" id="KW-1185">Reference proteome</keyword>
<name>A0AAW2GQ68_9HYME</name>
<protein>
    <submittedName>
        <fullName evidence="2">Uncharacterized protein</fullName>
    </submittedName>
</protein>
<organism evidence="2 3">
    <name type="scientific">Cardiocondyla obscurior</name>
    <dbReference type="NCBI Taxonomy" id="286306"/>
    <lineage>
        <taxon>Eukaryota</taxon>
        <taxon>Metazoa</taxon>
        <taxon>Ecdysozoa</taxon>
        <taxon>Arthropoda</taxon>
        <taxon>Hexapoda</taxon>
        <taxon>Insecta</taxon>
        <taxon>Pterygota</taxon>
        <taxon>Neoptera</taxon>
        <taxon>Endopterygota</taxon>
        <taxon>Hymenoptera</taxon>
        <taxon>Apocrita</taxon>
        <taxon>Aculeata</taxon>
        <taxon>Formicoidea</taxon>
        <taxon>Formicidae</taxon>
        <taxon>Myrmicinae</taxon>
        <taxon>Cardiocondyla</taxon>
    </lineage>
</organism>
<evidence type="ECO:0000313" key="3">
    <source>
        <dbReference type="Proteomes" id="UP001430953"/>
    </source>
</evidence>
<dbReference type="EMBL" id="JADYXP020000003">
    <property type="protein sequence ID" value="KAL0129383.1"/>
    <property type="molecule type" value="Genomic_DNA"/>
</dbReference>
<comment type="caution">
    <text evidence="2">The sequence shown here is derived from an EMBL/GenBank/DDBJ whole genome shotgun (WGS) entry which is preliminary data.</text>
</comment>